<evidence type="ECO:0000313" key="5">
    <source>
        <dbReference type="EMBL" id="MBA0874570.1"/>
    </source>
</evidence>
<sequence length="221" mass="23536">AKLHRANVNFLSEPIEDGTTGAVIVLTIPDAQRTMLAYQTNIFVIKGYLFELLDTIRTIIKACEEARRGGALVAVTASDGNCWQLRGFSVRALWHFSSKESSVSATRYLSHFVPLVSVTDGHRGSYLGVKGEAVYIPPPCVPVDTGAGDAFASGILYGILRSVSELKVMGTLAARIAATDIGQQGTRLSVQDAVDIAESFAFNFGSSSVRSDVGSGHIPSL</sequence>
<dbReference type="SUPFAM" id="SSF53613">
    <property type="entry name" value="Ribokinase-like"/>
    <property type="match status" value="1"/>
</dbReference>
<dbReference type="Pfam" id="PF00294">
    <property type="entry name" value="PfkB"/>
    <property type="match status" value="1"/>
</dbReference>
<dbReference type="Gene3D" id="3.40.1190.20">
    <property type="match status" value="1"/>
</dbReference>
<evidence type="ECO:0000259" key="4">
    <source>
        <dbReference type="Pfam" id="PF00294"/>
    </source>
</evidence>
<dbReference type="EMBL" id="JABFAF010000013">
    <property type="protein sequence ID" value="MBA0874570.1"/>
    <property type="molecule type" value="Genomic_DNA"/>
</dbReference>
<dbReference type="InterPro" id="IPR011611">
    <property type="entry name" value="PfkB_dom"/>
</dbReference>
<gene>
    <name evidence="5" type="ORF">Goshw_018734</name>
</gene>
<dbReference type="GO" id="GO:0016301">
    <property type="term" value="F:kinase activity"/>
    <property type="evidence" value="ECO:0007669"/>
    <property type="project" value="UniProtKB-KW"/>
</dbReference>
<keyword evidence="2" id="KW-0808">Transferase</keyword>
<evidence type="ECO:0000313" key="6">
    <source>
        <dbReference type="Proteomes" id="UP000593576"/>
    </source>
</evidence>
<feature type="non-terminal residue" evidence="5">
    <location>
        <position position="1"/>
    </location>
</feature>
<dbReference type="InterPro" id="IPR029056">
    <property type="entry name" value="Ribokinase-like"/>
</dbReference>
<evidence type="ECO:0000256" key="2">
    <source>
        <dbReference type="ARBA" id="ARBA00022679"/>
    </source>
</evidence>
<comment type="caution">
    <text evidence="5">The sequence shown here is derived from an EMBL/GenBank/DDBJ whole genome shotgun (WGS) entry which is preliminary data.</text>
</comment>
<proteinExistence type="inferred from homology"/>
<comment type="similarity">
    <text evidence="1">Belongs to the carbohydrate kinase PfkB family.</text>
</comment>
<dbReference type="AlphaFoldDB" id="A0A7J9MUA6"/>
<feature type="domain" description="Carbohydrate kinase PfkB" evidence="4">
    <location>
        <begin position="105"/>
        <end position="191"/>
    </location>
</feature>
<dbReference type="InterPro" id="IPR052700">
    <property type="entry name" value="Carb_kinase_PfkB-like"/>
</dbReference>
<accession>A0A7J9MUA6</accession>
<evidence type="ECO:0000256" key="1">
    <source>
        <dbReference type="ARBA" id="ARBA00010688"/>
    </source>
</evidence>
<keyword evidence="6" id="KW-1185">Reference proteome</keyword>
<dbReference type="PANTHER" id="PTHR43320">
    <property type="entry name" value="SUGAR KINASE"/>
    <property type="match status" value="1"/>
</dbReference>
<dbReference type="OrthoDB" id="997706at2759"/>
<reference evidence="5 6" key="1">
    <citation type="journal article" date="2019" name="Genome Biol. Evol.">
        <title>Insights into the evolution of the New World diploid cottons (Gossypium, subgenus Houzingenia) based on genome sequencing.</title>
        <authorList>
            <person name="Grover C.E."/>
            <person name="Arick M.A. 2nd"/>
            <person name="Thrash A."/>
            <person name="Conover J.L."/>
            <person name="Sanders W.S."/>
            <person name="Peterson D.G."/>
            <person name="Frelichowski J.E."/>
            <person name="Scheffler J.A."/>
            <person name="Scheffler B.E."/>
            <person name="Wendel J.F."/>
        </authorList>
    </citation>
    <scope>NUCLEOTIDE SEQUENCE [LARGE SCALE GENOMIC DNA]</scope>
    <source>
        <strain evidence="5">1</strain>
        <tissue evidence="5">Leaf</tissue>
    </source>
</reference>
<evidence type="ECO:0000256" key="3">
    <source>
        <dbReference type="ARBA" id="ARBA00022777"/>
    </source>
</evidence>
<keyword evidence="3" id="KW-0418">Kinase</keyword>
<protein>
    <recommendedName>
        <fullName evidence="4">Carbohydrate kinase PfkB domain-containing protein</fullName>
    </recommendedName>
</protein>
<name>A0A7J9MUA6_GOSSC</name>
<dbReference type="PANTHER" id="PTHR43320:SF3">
    <property type="entry name" value="CARBOHYDRATE KINASE PFKB DOMAIN-CONTAINING PROTEIN"/>
    <property type="match status" value="1"/>
</dbReference>
<dbReference type="Proteomes" id="UP000593576">
    <property type="component" value="Unassembled WGS sequence"/>
</dbReference>
<organism evidence="5 6">
    <name type="scientific">Gossypium schwendimanii</name>
    <name type="common">Cotton</name>
    <dbReference type="NCBI Taxonomy" id="34291"/>
    <lineage>
        <taxon>Eukaryota</taxon>
        <taxon>Viridiplantae</taxon>
        <taxon>Streptophyta</taxon>
        <taxon>Embryophyta</taxon>
        <taxon>Tracheophyta</taxon>
        <taxon>Spermatophyta</taxon>
        <taxon>Magnoliopsida</taxon>
        <taxon>eudicotyledons</taxon>
        <taxon>Gunneridae</taxon>
        <taxon>Pentapetalae</taxon>
        <taxon>rosids</taxon>
        <taxon>malvids</taxon>
        <taxon>Malvales</taxon>
        <taxon>Malvaceae</taxon>
        <taxon>Malvoideae</taxon>
        <taxon>Gossypium</taxon>
    </lineage>
</organism>